<evidence type="ECO:0000256" key="2">
    <source>
        <dbReference type="ARBA" id="ARBA00007400"/>
    </source>
</evidence>
<keyword evidence="3" id="KW-1133">Transmembrane helix</keyword>
<evidence type="ECO:0000256" key="3">
    <source>
        <dbReference type="SAM" id="Phobius"/>
    </source>
</evidence>
<evidence type="ECO:0000313" key="5">
    <source>
        <dbReference type="EMBL" id="NGZ76057.1"/>
    </source>
</evidence>
<dbReference type="EMBL" id="JAAFGS010000004">
    <property type="protein sequence ID" value="NGZ76057.1"/>
    <property type="molecule type" value="Genomic_DNA"/>
</dbReference>
<comment type="similarity">
    <text evidence="2">Belongs to the acyltransferase 3 family.</text>
</comment>
<feature type="transmembrane region" description="Helical" evidence="3">
    <location>
        <begin position="140"/>
        <end position="160"/>
    </location>
</feature>
<feature type="transmembrane region" description="Helical" evidence="3">
    <location>
        <begin position="112"/>
        <end position="133"/>
    </location>
</feature>
<proteinExistence type="inferred from homology"/>
<name>A0ABX0F546_9BACL</name>
<feature type="transmembrane region" description="Helical" evidence="3">
    <location>
        <begin position="193"/>
        <end position="212"/>
    </location>
</feature>
<feature type="transmembrane region" description="Helical" evidence="3">
    <location>
        <begin position="6"/>
        <end position="26"/>
    </location>
</feature>
<dbReference type="InterPro" id="IPR050879">
    <property type="entry name" value="Acyltransferase_3"/>
</dbReference>
<comment type="subcellular location">
    <subcellularLocation>
        <location evidence="1">Membrane</location>
    </subcellularLocation>
</comment>
<evidence type="ECO:0000313" key="6">
    <source>
        <dbReference type="Proteomes" id="UP000800303"/>
    </source>
</evidence>
<keyword evidence="3" id="KW-0472">Membrane</keyword>
<dbReference type="GO" id="GO:0016746">
    <property type="term" value="F:acyltransferase activity"/>
    <property type="evidence" value="ECO:0007669"/>
    <property type="project" value="UniProtKB-KW"/>
</dbReference>
<dbReference type="PANTHER" id="PTHR23028">
    <property type="entry name" value="ACETYLTRANSFERASE"/>
    <property type="match status" value="1"/>
</dbReference>
<accession>A0ABX0F546</accession>
<dbReference type="InterPro" id="IPR002656">
    <property type="entry name" value="Acyl_transf_3_dom"/>
</dbReference>
<protein>
    <submittedName>
        <fullName evidence="5">Acyltransferase</fullName>
    </submittedName>
</protein>
<dbReference type="Pfam" id="PF01757">
    <property type="entry name" value="Acyl_transf_3"/>
    <property type="match status" value="1"/>
</dbReference>
<dbReference type="RefSeq" id="WP_166275563.1">
    <property type="nucleotide sequence ID" value="NZ_JAAFGS010000004.1"/>
</dbReference>
<dbReference type="Proteomes" id="UP000800303">
    <property type="component" value="Unassembled WGS sequence"/>
</dbReference>
<organism evidence="5 6">
    <name type="scientific">Saccharibacillus alkalitolerans</name>
    <dbReference type="NCBI Taxonomy" id="2705290"/>
    <lineage>
        <taxon>Bacteria</taxon>
        <taxon>Bacillati</taxon>
        <taxon>Bacillota</taxon>
        <taxon>Bacilli</taxon>
        <taxon>Bacillales</taxon>
        <taxon>Paenibacillaceae</taxon>
        <taxon>Saccharibacillus</taxon>
    </lineage>
</organism>
<feature type="transmembrane region" description="Helical" evidence="3">
    <location>
        <begin position="166"/>
        <end position="186"/>
    </location>
</feature>
<evidence type="ECO:0000256" key="1">
    <source>
        <dbReference type="ARBA" id="ARBA00004370"/>
    </source>
</evidence>
<evidence type="ECO:0000259" key="4">
    <source>
        <dbReference type="Pfam" id="PF01757"/>
    </source>
</evidence>
<feature type="transmembrane region" description="Helical" evidence="3">
    <location>
        <begin position="46"/>
        <end position="65"/>
    </location>
</feature>
<comment type="caution">
    <text evidence="5">The sequence shown here is derived from an EMBL/GenBank/DDBJ whole genome shotgun (WGS) entry which is preliminary data.</text>
</comment>
<keyword evidence="6" id="KW-1185">Reference proteome</keyword>
<feature type="transmembrane region" description="Helical" evidence="3">
    <location>
        <begin position="218"/>
        <end position="237"/>
    </location>
</feature>
<gene>
    <name evidence="5" type="ORF">GYN08_12085</name>
</gene>
<keyword evidence="3" id="KW-0812">Transmembrane</keyword>
<feature type="transmembrane region" description="Helical" evidence="3">
    <location>
        <begin position="272"/>
        <end position="294"/>
    </location>
</feature>
<keyword evidence="5" id="KW-0012">Acyltransferase</keyword>
<dbReference type="PANTHER" id="PTHR23028:SF53">
    <property type="entry name" value="ACYL_TRANSF_3 DOMAIN-CONTAINING PROTEIN"/>
    <property type="match status" value="1"/>
</dbReference>
<feature type="domain" description="Acyltransferase 3" evidence="4">
    <location>
        <begin position="9"/>
        <end position="288"/>
    </location>
</feature>
<keyword evidence="5" id="KW-0808">Transferase</keyword>
<sequence>MTRHIIEWTFGGIAVATFFIISGFLISASFERSTIKQYVINRTLRIFPGLLVVLALTVFVIGPLFTRLSYSDYFSNVITWSYFKNILLVNVQYSLPGLFENNLYPNAVNGSIWTLSYEVLCYIGLLILGYYGIFKNKKAVLLVFLLITAMSFFLPSTYSATNLNGFLLGELLNLIQFLAVGMVYYAYRDQINLTYKLALISLFALFASLYLGFFKETFLIAGSYLIFYAAFYLRPIIKFSKDKYVDLSYGVYIYAFPIQQTVQHLMHNQTSLAVNFSISLLVTLLFATFSWYVIEKPFLQLKHYKKKQEILEKSW</sequence>
<reference evidence="5 6" key="1">
    <citation type="submission" date="2020-01" db="EMBL/GenBank/DDBJ databases">
        <title>Polyphasic characterisation and genomic insights into a novel alkali tolerant bacterium VR-M41.</title>
        <authorList>
            <person name="Vemuluri V.R."/>
        </authorList>
    </citation>
    <scope>NUCLEOTIDE SEQUENCE [LARGE SCALE GENOMIC DNA]</scope>
    <source>
        <strain evidence="5 6">VR-M41</strain>
    </source>
</reference>